<dbReference type="eggNOG" id="COG0750">
    <property type="taxonomic scope" value="Bacteria"/>
</dbReference>
<keyword evidence="10 11" id="KW-0472">Membrane</keyword>
<feature type="transmembrane region" description="Helical" evidence="11">
    <location>
        <begin position="395"/>
        <end position="417"/>
    </location>
</feature>
<keyword evidence="8 11" id="KW-1133">Transmembrane helix</keyword>
<dbReference type="Gene3D" id="2.30.42.10">
    <property type="match status" value="1"/>
</dbReference>
<comment type="caution">
    <text evidence="13">The sequence shown here is derived from an EMBL/GenBank/DDBJ whole genome shotgun (WGS) entry which is preliminary data.</text>
</comment>
<dbReference type="Pfam" id="PF02163">
    <property type="entry name" value="Peptidase_M50"/>
    <property type="match status" value="1"/>
</dbReference>
<dbReference type="GO" id="GO:0004222">
    <property type="term" value="F:metalloendopeptidase activity"/>
    <property type="evidence" value="ECO:0007669"/>
    <property type="project" value="InterPro"/>
</dbReference>
<evidence type="ECO:0000256" key="1">
    <source>
        <dbReference type="ARBA" id="ARBA00001947"/>
    </source>
</evidence>
<feature type="transmembrane region" description="Helical" evidence="11">
    <location>
        <begin position="352"/>
        <end position="374"/>
    </location>
</feature>
<dbReference type="Proteomes" id="UP000028700">
    <property type="component" value="Unassembled WGS sequence"/>
</dbReference>
<dbReference type="NCBIfam" id="TIGR00054">
    <property type="entry name" value="RIP metalloprotease RseP"/>
    <property type="match status" value="1"/>
</dbReference>
<evidence type="ECO:0000256" key="6">
    <source>
        <dbReference type="ARBA" id="ARBA00022801"/>
    </source>
</evidence>
<comment type="subcellular location">
    <subcellularLocation>
        <location evidence="2">Membrane</location>
        <topology evidence="2">Multi-pass membrane protein</topology>
    </subcellularLocation>
</comment>
<dbReference type="PANTHER" id="PTHR42837:SF2">
    <property type="entry name" value="MEMBRANE METALLOPROTEASE ARASP2, CHLOROPLASTIC-RELATED"/>
    <property type="match status" value="1"/>
</dbReference>
<dbReference type="SMART" id="SM00228">
    <property type="entry name" value="PDZ"/>
    <property type="match status" value="1"/>
</dbReference>
<keyword evidence="9 11" id="KW-0482">Metalloprotease</keyword>
<dbReference type="CDD" id="cd05709">
    <property type="entry name" value="S2P-M50"/>
    <property type="match status" value="1"/>
</dbReference>
<dbReference type="EMBL" id="BBJM01000021">
    <property type="protein sequence ID" value="GAK48192.1"/>
    <property type="molecule type" value="Genomic_DNA"/>
</dbReference>
<keyword evidence="4 13" id="KW-0645">Protease</keyword>
<dbReference type="InterPro" id="IPR008915">
    <property type="entry name" value="Peptidase_M50"/>
</dbReference>
<dbReference type="SUPFAM" id="SSF50156">
    <property type="entry name" value="PDZ domain-like"/>
    <property type="match status" value="1"/>
</dbReference>
<dbReference type="STRING" id="1291743.LOSG293_210160"/>
<keyword evidence="5 11" id="KW-0812">Transmembrane</keyword>
<protein>
    <recommendedName>
        <fullName evidence="11">Zinc metalloprotease</fullName>
        <ecNumber evidence="11">3.4.24.-</ecNumber>
    </recommendedName>
</protein>
<dbReference type="CDD" id="cd23081">
    <property type="entry name" value="cpPDZ_EcRseP-like"/>
    <property type="match status" value="1"/>
</dbReference>
<reference evidence="13" key="1">
    <citation type="journal article" date="2014" name="Genome Announc.">
        <title>Draft Genome Sequence of Lactobacillus oryzae Strain SG293T.</title>
        <authorList>
            <person name="Tanizawa Y."/>
            <person name="Fujisawa T."/>
            <person name="Mochizuki T."/>
            <person name="Kaminuma E."/>
            <person name="Nakamura Y."/>
            <person name="Tohno M."/>
        </authorList>
    </citation>
    <scope>NUCLEOTIDE SEQUENCE [LARGE SCALE GENOMIC DNA]</scope>
    <source>
        <strain evidence="13">SG293</strain>
    </source>
</reference>
<feature type="domain" description="PDZ" evidence="12">
    <location>
        <begin position="194"/>
        <end position="264"/>
    </location>
</feature>
<dbReference type="InterPro" id="IPR036034">
    <property type="entry name" value="PDZ_sf"/>
</dbReference>
<comment type="similarity">
    <text evidence="3 11">Belongs to the peptidase M50B family.</text>
</comment>
<evidence type="ECO:0000256" key="4">
    <source>
        <dbReference type="ARBA" id="ARBA00022670"/>
    </source>
</evidence>
<dbReference type="AlphaFoldDB" id="A0A081BJH4"/>
<organism evidence="13 14">
    <name type="scientific">Secundilactobacillus oryzae JCM 18671</name>
    <dbReference type="NCBI Taxonomy" id="1291743"/>
    <lineage>
        <taxon>Bacteria</taxon>
        <taxon>Bacillati</taxon>
        <taxon>Bacillota</taxon>
        <taxon>Bacilli</taxon>
        <taxon>Lactobacillales</taxon>
        <taxon>Lactobacillaceae</taxon>
        <taxon>Secundilactobacillus</taxon>
    </lineage>
</organism>
<keyword evidence="6 11" id="KW-0378">Hydrolase</keyword>
<evidence type="ECO:0000259" key="12">
    <source>
        <dbReference type="SMART" id="SM00228"/>
    </source>
</evidence>
<evidence type="ECO:0000256" key="7">
    <source>
        <dbReference type="ARBA" id="ARBA00022833"/>
    </source>
</evidence>
<dbReference type="InterPro" id="IPR041489">
    <property type="entry name" value="PDZ_6"/>
</dbReference>
<evidence type="ECO:0000256" key="5">
    <source>
        <dbReference type="ARBA" id="ARBA00022692"/>
    </source>
</evidence>
<dbReference type="GO" id="GO:0046872">
    <property type="term" value="F:metal ion binding"/>
    <property type="evidence" value="ECO:0007669"/>
    <property type="project" value="UniProtKB-KW"/>
</dbReference>
<feature type="transmembrane region" description="Helical" evidence="11">
    <location>
        <begin position="299"/>
        <end position="319"/>
    </location>
</feature>
<dbReference type="EC" id="3.4.24.-" evidence="11"/>
<gene>
    <name evidence="13" type="ORF">LOSG293_210160</name>
</gene>
<name>A0A081BJH4_9LACO</name>
<sequence length="426" mass="46335">MLLITTIITFIIVFGILVIVHEFGHFYFAKKSGILVREFSVGMGPKLFYHRANGTTYTIRLLPLGGYVRMAGSEEDEGEELKPGTPVSLYIGESGKVERINASKKTTLFNGIPLEVSGSDLENDLWIEGYENGNEEELKRYPVDHDATIIESDGTEVQIAPKDVQFQSASLGHRLMTNFAGPMNNFILAIVVFTLFSFALGGVPSNSNQVKVEDQTSVAAKAGMKTGDKVVAVNNKATKTWTQLATAIQKQGGKQTKLTVDRSGKDQTLTVTPKKVKESGQTVGVIGINRYMKTDIGSILISGFTQTWNMAMALFAALWNMVSGHFSLNDLGGPVAIFANTSQAAQGGVSGVLYFLAFLSLNLGIVNLLPIPALDGGKILLNFIEGIRRKPLSQNVETAITLVGVGFLLLLMVLVTWNDIERYFLN</sequence>
<comment type="cofactor">
    <cofactor evidence="1 11">
        <name>Zn(2+)</name>
        <dbReference type="ChEBI" id="CHEBI:29105"/>
    </cofactor>
</comment>
<keyword evidence="7 11" id="KW-0862">Zinc</keyword>
<keyword evidence="11" id="KW-0479">Metal-binding</keyword>
<evidence type="ECO:0000256" key="10">
    <source>
        <dbReference type="ARBA" id="ARBA00023136"/>
    </source>
</evidence>
<evidence type="ECO:0000256" key="8">
    <source>
        <dbReference type="ARBA" id="ARBA00022989"/>
    </source>
</evidence>
<dbReference type="GO" id="GO:0006508">
    <property type="term" value="P:proteolysis"/>
    <property type="evidence" value="ECO:0007669"/>
    <property type="project" value="UniProtKB-KW"/>
</dbReference>
<evidence type="ECO:0000256" key="11">
    <source>
        <dbReference type="RuleBase" id="RU362031"/>
    </source>
</evidence>
<evidence type="ECO:0000256" key="2">
    <source>
        <dbReference type="ARBA" id="ARBA00004141"/>
    </source>
</evidence>
<dbReference type="InterPro" id="IPR004387">
    <property type="entry name" value="Pept_M50_Zn"/>
</dbReference>
<proteinExistence type="inferred from homology"/>
<evidence type="ECO:0000256" key="9">
    <source>
        <dbReference type="ARBA" id="ARBA00023049"/>
    </source>
</evidence>
<dbReference type="GO" id="GO:0016020">
    <property type="term" value="C:membrane"/>
    <property type="evidence" value="ECO:0007669"/>
    <property type="project" value="UniProtKB-SubCell"/>
</dbReference>
<feature type="transmembrane region" description="Helical" evidence="11">
    <location>
        <begin position="7"/>
        <end position="28"/>
    </location>
</feature>
<keyword evidence="14" id="KW-1185">Reference proteome</keyword>
<dbReference type="InterPro" id="IPR001478">
    <property type="entry name" value="PDZ"/>
</dbReference>
<dbReference type="CDD" id="cd06163">
    <property type="entry name" value="S2P-M50_PDZ_RseP-like"/>
    <property type="match status" value="1"/>
</dbReference>
<evidence type="ECO:0000313" key="14">
    <source>
        <dbReference type="Proteomes" id="UP000028700"/>
    </source>
</evidence>
<accession>A0A081BJH4</accession>
<dbReference type="PANTHER" id="PTHR42837">
    <property type="entry name" value="REGULATOR OF SIGMA-E PROTEASE RSEP"/>
    <property type="match status" value="1"/>
</dbReference>
<evidence type="ECO:0000256" key="3">
    <source>
        <dbReference type="ARBA" id="ARBA00007931"/>
    </source>
</evidence>
<dbReference type="Pfam" id="PF17820">
    <property type="entry name" value="PDZ_6"/>
    <property type="match status" value="1"/>
</dbReference>
<feature type="transmembrane region" description="Helical" evidence="11">
    <location>
        <begin position="186"/>
        <end position="203"/>
    </location>
</feature>
<evidence type="ECO:0000313" key="13">
    <source>
        <dbReference type="EMBL" id="GAK48192.1"/>
    </source>
</evidence>